<proteinExistence type="predicted"/>
<evidence type="ECO:0008006" key="3">
    <source>
        <dbReference type="Google" id="ProtNLM"/>
    </source>
</evidence>
<gene>
    <name evidence="1" type="ORF">Goklo_005003</name>
</gene>
<name>A0A7J8VQL0_9ROSI</name>
<evidence type="ECO:0000313" key="1">
    <source>
        <dbReference type="EMBL" id="MBA0665091.1"/>
    </source>
</evidence>
<reference evidence="1 2" key="1">
    <citation type="journal article" date="2019" name="Genome Biol. Evol.">
        <title>Insights into the evolution of the New World diploid cottons (Gossypium, subgenus Houzingenia) based on genome sequencing.</title>
        <authorList>
            <person name="Grover C.E."/>
            <person name="Arick M.A. 2nd"/>
            <person name="Thrash A."/>
            <person name="Conover J.L."/>
            <person name="Sanders W.S."/>
            <person name="Peterson D.G."/>
            <person name="Frelichowski J.E."/>
            <person name="Scheffler J.A."/>
            <person name="Scheffler B.E."/>
            <person name="Wendel J.F."/>
        </authorList>
    </citation>
    <scope>NUCLEOTIDE SEQUENCE [LARGE SCALE GENOMIC DNA]</scope>
    <source>
        <strain evidence="1">57</strain>
        <tissue evidence="1">Leaf</tissue>
    </source>
</reference>
<keyword evidence="2" id="KW-1185">Reference proteome</keyword>
<protein>
    <recommendedName>
        <fullName evidence="3">RNase H type-1 domain-containing protein</fullName>
    </recommendedName>
</protein>
<evidence type="ECO:0000313" key="2">
    <source>
        <dbReference type="Proteomes" id="UP000593573"/>
    </source>
</evidence>
<comment type="caution">
    <text evidence="1">The sequence shown here is derived from an EMBL/GenBank/DDBJ whole genome shotgun (WGS) entry which is preliminary data.</text>
</comment>
<accession>A0A7J8VQL0</accession>
<sequence length="140" mass="16140">MGIVSTISARKCRKMFCALWVIWTARNKEAYLREIDDIDRHSPGQEIMVERWCPLDLDFIKINFDAAFNNHTKESCSGLVYRNSNGQAVQMRLNLGYRKVIIGGDSHSIIRKLQIEQDDISVISTYIKDLKEHTSLLHKG</sequence>
<dbReference type="PANTHER" id="PTHR47074:SF61">
    <property type="entry name" value="RNASE H TYPE-1 DOMAIN-CONTAINING PROTEIN"/>
    <property type="match status" value="1"/>
</dbReference>
<dbReference type="AlphaFoldDB" id="A0A7J8VQL0"/>
<dbReference type="InterPro" id="IPR052929">
    <property type="entry name" value="RNase_H-like_EbsB-rel"/>
</dbReference>
<dbReference type="PANTHER" id="PTHR47074">
    <property type="entry name" value="BNAC02G40300D PROTEIN"/>
    <property type="match status" value="1"/>
</dbReference>
<dbReference type="Proteomes" id="UP000593573">
    <property type="component" value="Unassembled WGS sequence"/>
</dbReference>
<dbReference type="OrthoDB" id="999700at2759"/>
<dbReference type="EMBL" id="JABFAB010000011">
    <property type="protein sequence ID" value="MBA0665091.1"/>
    <property type="molecule type" value="Genomic_DNA"/>
</dbReference>
<organism evidence="1 2">
    <name type="scientific">Gossypium klotzschianum</name>
    <dbReference type="NCBI Taxonomy" id="34286"/>
    <lineage>
        <taxon>Eukaryota</taxon>
        <taxon>Viridiplantae</taxon>
        <taxon>Streptophyta</taxon>
        <taxon>Embryophyta</taxon>
        <taxon>Tracheophyta</taxon>
        <taxon>Spermatophyta</taxon>
        <taxon>Magnoliopsida</taxon>
        <taxon>eudicotyledons</taxon>
        <taxon>Gunneridae</taxon>
        <taxon>Pentapetalae</taxon>
        <taxon>rosids</taxon>
        <taxon>malvids</taxon>
        <taxon>Malvales</taxon>
        <taxon>Malvaceae</taxon>
        <taxon>Malvoideae</taxon>
        <taxon>Gossypium</taxon>
    </lineage>
</organism>